<dbReference type="EC" id="2.5.1.-" evidence="3"/>
<dbReference type="EMBL" id="JAVREH010000009">
    <property type="protein sequence ID" value="MDT0261706.1"/>
    <property type="molecule type" value="Genomic_DNA"/>
</dbReference>
<dbReference type="InterPro" id="IPR008949">
    <property type="entry name" value="Isoprenoid_synthase_dom_sf"/>
</dbReference>
<organism evidence="3 4">
    <name type="scientific">Jatrophihabitans lederbergiae</name>
    <dbReference type="NCBI Taxonomy" id="3075547"/>
    <lineage>
        <taxon>Bacteria</taxon>
        <taxon>Bacillati</taxon>
        <taxon>Actinomycetota</taxon>
        <taxon>Actinomycetes</taxon>
        <taxon>Jatrophihabitantales</taxon>
        <taxon>Jatrophihabitantaceae</taxon>
        <taxon>Jatrophihabitans</taxon>
    </lineage>
</organism>
<dbReference type="GO" id="GO:0016740">
    <property type="term" value="F:transferase activity"/>
    <property type="evidence" value="ECO:0007669"/>
    <property type="project" value="UniProtKB-KW"/>
</dbReference>
<dbReference type="InterPro" id="IPR019845">
    <property type="entry name" value="Squalene/phytoene_synthase_CS"/>
</dbReference>
<dbReference type="Pfam" id="PF00494">
    <property type="entry name" value="SQS_PSY"/>
    <property type="match status" value="1"/>
</dbReference>
<comment type="pathway">
    <text evidence="1">Carotenoid biosynthesis; phytoene biosynthesis.</text>
</comment>
<dbReference type="RefSeq" id="WP_311422859.1">
    <property type="nucleotide sequence ID" value="NZ_JAVREH010000009.1"/>
</dbReference>
<sequence>MSRGARLELLAADITDPEVQAGYQQARMLNAQYGKTYYLATLLLPREKRPYVHALYGFARYADNIVDDLDPGLTTAERASRFGAWTDAFLADLSRGSSADPLCRAVLDAIARWQIPPELFVDFLNSMRMDLVVTGFPTYQDLAEYMWGSAAVIGLQMLPILGRNDSAGSEEALRQPAIDLGMAFQLTNFLRDIAEDLDRGRIYLPRETLDRFGVDRSDLHEARRSGTATAPIRDVIAFEVARARQLYRSAEPGIAMVHRTSQDCLRTAWTLYAGILDEIEAVDLNVFSGRVSVGLGRRARVAGGGLLHAWWTRRFS</sequence>
<dbReference type="CDD" id="cd00683">
    <property type="entry name" value="Trans_IPPS_HH"/>
    <property type="match status" value="1"/>
</dbReference>
<proteinExistence type="predicted"/>
<dbReference type="Gene3D" id="1.10.600.10">
    <property type="entry name" value="Farnesyl Diphosphate Synthase"/>
    <property type="match status" value="1"/>
</dbReference>
<dbReference type="InterPro" id="IPR033904">
    <property type="entry name" value="Trans_IPPS_HH"/>
</dbReference>
<name>A0ABU2J9N9_9ACTN</name>
<dbReference type="SUPFAM" id="SSF48576">
    <property type="entry name" value="Terpenoid synthases"/>
    <property type="match status" value="1"/>
</dbReference>
<evidence type="ECO:0000313" key="3">
    <source>
        <dbReference type="EMBL" id="MDT0261706.1"/>
    </source>
</evidence>
<comment type="caution">
    <text evidence="3">The sequence shown here is derived from an EMBL/GenBank/DDBJ whole genome shotgun (WGS) entry which is preliminary data.</text>
</comment>
<evidence type="ECO:0000256" key="1">
    <source>
        <dbReference type="ARBA" id="ARBA00004684"/>
    </source>
</evidence>
<reference evidence="4" key="1">
    <citation type="submission" date="2023-07" db="EMBL/GenBank/DDBJ databases">
        <title>30 novel species of actinomycetes from the DSMZ collection.</title>
        <authorList>
            <person name="Nouioui I."/>
        </authorList>
    </citation>
    <scope>NUCLEOTIDE SEQUENCE [LARGE SCALE GENOMIC DNA]</scope>
    <source>
        <strain evidence="4">DSM 44399</strain>
    </source>
</reference>
<evidence type="ECO:0000256" key="2">
    <source>
        <dbReference type="ARBA" id="ARBA00022679"/>
    </source>
</evidence>
<dbReference type="InterPro" id="IPR044843">
    <property type="entry name" value="Trans_IPPS_bact-type"/>
</dbReference>
<dbReference type="PROSITE" id="PS01045">
    <property type="entry name" value="SQUALEN_PHYTOEN_SYN_2"/>
    <property type="match status" value="1"/>
</dbReference>
<evidence type="ECO:0000313" key="4">
    <source>
        <dbReference type="Proteomes" id="UP001183176"/>
    </source>
</evidence>
<dbReference type="InterPro" id="IPR002060">
    <property type="entry name" value="Squ/phyt_synthse"/>
</dbReference>
<dbReference type="Proteomes" id="UP001183176">
    <property type="component" value="Unassembled WGS sequence"/>
</dbReference>
<keyword evidence="2 3" id="KW-0808">Transferase</keyword>
<dbReference type="PROSITE" id="PS01044">
    <property type="entry name" value="SQUALEN_PHYTOEN_SYN_1"/>
    <property type="match status" value="1"/>
</dbReference>
<dbReference type="SFLD" id="SFLDS00005">
    <property type="entry name" value="Isoprenoid_Synthase_Type_I"/>
    <property type="match status" value="1"/>
</dbReference>
<protein>
    <submittedName>
        <fullName evidence="3">Phytoene/squalene synthase family protein</fullName>
        <ecNumber evidence="3">2.5.1.-</ecNumber>
    </submittedName>
</protein>
<keyword evidence="4" id="KW-1185">Reference proteome</keyword>
<dbReference type="SFLD" id="SFLDG01212">
    <property type="entry name" value="Phytoene_synthase_like"/>
    <property type="match status" value="1"/>
</dbReference>
<accession>A0ABU2J9N9</accession>
<dbReference type="PANTHER" id="PTHR31480">
    <property type="entry name" value="BIFUNCTIONAL LYCOPENE CYCLASE/PHYTOENE SYNTHASE"/>
    <property type="match status" value="1"/>
</dbReference>
<dbReference type="SFLD" id="SFLDG01018">
    <property type="entry name" value="Squalene/Phytoene_Synthase_Lik"/>
    <property type="match status" value="1"/>
</dbReference>
<gene>
    <name evidence="3" type="ORF">RM423_09895</name>
</gene>